<organism evidence="3 4">
    <name type="scientific">Nonomuraea pusilla</name>
    <dbReference type="NCBI Taxonomy" id="46177"/>
    <lineage>
        <taxon>Bacteria</taxon>
        <taxon>Bacillati</taxon>
        <taxon>Actinomycetota</taxon>
        <taxon>Actinomycetes</taxon>
        <taxon>Streptosporangiales</taxon>
        <taxon>Streptosporangiaceae</taxon>
        <taxon>Nonomuraea</taxon>
    </lineage>
</organism>
<evidence type="ECO:0000313" key="4">
    <source>
        <dbReference type="Proteomes" id="UP000198953"/>
    </source>
</evidence>
<dbReference type="OrthoDB" id="3699588at2"/>
<keyword evidence="2" id="KW-0812">Transmembrane</keyword>
<keyword evidence="2" id="KW-1133">Transmembrane helix</keyword>
<evidence type="ECO:0000256" key="1">
    <source>
        <dbReference type="SAM" id="MobiDB-lite"/>
    </source>
</evidence>
<gene>
    <name evidence="3" type="ORF">SAMN05660976_05231</name>
</gene>
<feature type="compositionally biased region" description="Basic and acidic residues" evidence="1">
    <location>
        <begin position="200"/>
        <end position="213"/>
    </location>
</feature>
<dbReference type="AlphaFoldDB" id="A0A1H7YKN3"/>
<keyword evidence="4" id="KW-1185">Reference proteome</keyword>
<feature type="transmembrane region" description="Helical" evidence="2">
    <location>
        <begin position="43"/>
        <end position="70"/>
    </location>
</feature>
<feature type="region of interest" description="Disordered" evidence="1">
    <location>
        <begin position="180"/>
        <end position="225"/>
    </location>
</feature>
<protein>
    <submittedName>
        <fullName evidence="3">Uncharacterized protein</fullName>
    </submittedName>
</protein>
<dbReference type="RefSeq" id="WP_091103357.1">
    <property type="nucleotide sequence ID" value="NZ_FOBF01000013.1"/>
</dbReference>
<sequence length="225" mass="23185">MNDRFEERLIRAVMEEHARRAEEGDTAVRTRGGRGVNRRALRLGAVVAGAAAVTAGFTVFGGGVTTAYAVSERADGSVRVQINAFRDPGELEAELARAGIKAEIDYLPAGKGCRPSRGEPAVADGQLKVGRGEDGKGIAFDLGKGQVGPGETLVLAVSVDPAGEDRPPVALSMQVVRGPVAPCEETPLPLPDEGPGGRPETGHRQGDDTRHGGSDTVPGTGSSTG</sequence>
<proteinExistence type="predicted"/>
<reference evidence="3 4" key="1">
    <citation type="submission" date="2016-10" db="EMBL/GenBank/DDBJ databases">
        <authorList>
            <person name="de Groot N.N."/>
        </authorList>
    </citation>
    <scope>NUCLEOTIDE SEQUENCE [LARGE SCALE GENOMIC DNA]</scope>
    <source>
        <strain evidence="3 4">DSM 43357</strain>
    </source>
</reference>
<evidence type="ECO:0000313" key="3">
    <source>
        <dbReference type="EMBL" id="SEM45858.1"/>
    </source>
</evidence>
<dbReference type="STRING" id="46177.SAMN05660976_05231"/>
<dbReference type="EMBL" id="FOBF01000013">
    <property type="protein sequence ID" value="SEM45858.1"/>
    <property type="molecule type" value="Genomic_DNA"/>
</dbReference>
<dbReference type="Proteomes" id="UP000198953">
    <property type="component" value="Unassembled WGS sequence"/>
</dbReference>
<name>A0A1H7YKN3_9ACTN</name>
<keyword evidence="2" id="KW-0472">Membrane</keyword>
<accession>A0A1H7YKN3</accession>
<evidence type="ECO:0000256" key="2">
    <source>
        <dbReference type="SAM" id="Phobius"/>
    </source>
</evidence>